<dbReference type="Proteomes" id="UP000176864">
    <property type="component" value="Unassembled WGS sequence"/>
</dbReference>
<organism evidence="1 2">
    <name type="scientific">Candidatus Doudnabacteria bacterium RIFCSPHIGHO2_01_FULL_46_14</name>
    <dbReference type="NCBI Taxonomy" id="1817824"/>
    <lineage>
        <taxon>Bacteria</taxon>
        <taxon>Candidatus Doudnaibacteriota</taxon>
    </lineage>
</organism>
<sequence>MLEPLTNRLLAKLDQHAGMTIQTLCQLLVEPIASITHELSTMENGGMIQRKSGQIFLTVYGTRMKNEMSTTARSY</sequence>
<comment type="caution">
    <text evidence="1">The sequence shown here is derived from an EMBL/GenBank/DDBJ whole genome shotgun (WGS) entry which is preliminary data.</text>
</comment>
<dbReference type="STRING" id="1817824.A2751_03355"/>
<evidence type="ECO:0000313" key="1">
    <source>
        <dbReference type="EMBL" id="OGE78171.1"/>
    </source>
</evidence>
<reference evidence="1 2" key="1">
    <citation type="journal article" date="2016" name="Nat. Commun.">
        <title>Thousands of microbial genomes shed light on interconnected biogeochemical processes in an aquifer system.</title>
        <authorList>
            <person name="Anantharaman K."/>
            <person name="Brown C.T."/>
            <person name="Hug L.A."/>
            <person name="Sharon I."/>
            <person name="Castelle C.J."/>
            <person name="Probst A.J."/>
            <person name="Thomas B.C."/>
            <person name="Singh A."/>
            <person name="Wilkins M.J."/>
            <person name="Karaoz U."/>
            <person name="Brodie E.L."/>
            <person name="Williams K.H."/>
            <person name="Hubbard S.S."/>
            <person name="Banfield J.F."/>
        </authorList>
    </citation>
    <scope>NUCLEOTIDE SEQUENCE [LARGE SCALE GENOMIC DNA]</scope>
</reference>
<protein>
    <recommendedName>
        <fullName evidence="3">HTH arsR-type domain-containing protein</fullName>
    </recommendedName>
</protein>
<evidence type="ECO:0008006" key="3">
    <source>
        <dbReference type="Google" id="ProtNLM"/>
    </source>
</evidence>
<dbReference type="SUPFAM" id="SSF46785">
    <property type="entry name" value="Winged helix' DNA-binding domain"/>
    <property type="match status" value="1"/>
</dbReference>
<accession>A0A1F5NKE1</accession>
<dbReference type="AlphaFoldDB" id="A0A1F5NKE1"/>
<gene>
    <name evidence="1" type="ORF">A2751_03355</name>
</gene>
<dbReference type="EMBL" id="MFEK01000014">
    <property type="protein sequence ID" value="OGE78171.1"/>
    <property type="molecule type" value="Genomic_DNA"/>
</dbReference>
<proteinExistence type="predicted"/>
<name>A0A1F5NKE1_9BACT</name>
<dbReference type="InterPro" id="IPR036390">
    <property type="entry name" value="WH_DNA-bd_sf"/>
</dbReference>
<evidence type="ECO:0000313" key="2">
    <source>
        <dbReference type="Proteomes" id="UP000176864"/>
    </source>
</evidence>